<name>A0ABQ9F3Z0_TEGGR</name>
<dbReference type="EMBL" id="JARBDR010000440">
    <property type="protein sequence ID" value="KAJ8312097.1"/>
    <property type="molecule type" value="Genomic_DNA"/>
</dbReference>
<feature type="non-terminal residue" evidence="1">
    <location>
        <position position="63"/>
    </location>
</feature>
<evidence type="ECO:0000313" key="1">
    <source>
        <dbReference type="EMBL" id="KAJ8312097.1"/>
    </source>
</evidence>
<accession>A0ABQ9F3Z0</accession>
<proteinExistence type="predicted"/>
<dbReference type="Proteomes" id="UP001217089">
    <property type="component" value="Unassembled WGS sequence"/>
</dbReference>
<keyword evidence="2" id="KW-1185">Reference proteome</keyword>
<sequence length="63" mass="7458">MGYPCYHLDTCRGRITQHAEIQLRCICVWNIPRHFQNLDSSVKTTFLEKCIVASTDEIYRRLL</sequence>
<evidence type="ECO:0000313" key="2">
    <source>
        <dbReference type="Proteomes" id="UP001217089"/>
    </source>
</evidence>
<comment type="caution">
    <text evidence="1">The sequence shown here is derived from an EMBL/GenBank/DDBJ whole genome shotgun (WGS) entry which is preliminary data.</text>
</comment>
<organism evidence="1 2">
    <name type="scientific">Tegillarca granosa</name>
    <name type="common">Malaysian cockle</name>
    <name type="synonym">Anadara granosa</name>
    <dbReference type="NCBI Taxonomy" id="220873"/>
    <lineage>
        <taxon>Eukaryota</taxon>
        <taxon>Metazoa</taxon>
        <taxon>Spiralia</taxon>
        <taxon>Lophotrochozoa</taxon>
        <taxon>Mollusca</taxon>
        <taxon>Bivalvia</taxon>
        <taxon>Autobranchia</taxon>
        <taxon>Pteriomorphia</taxon>
        <taxon>Arcoida</taxon>
        <taxon>Arcoidea</taxon>
        <taxon>Arcidae</taxon>
        <taxon>Tegillarca</taxon>
    </lineage>
</organism>
<gene>
    <name evidence="1" type="ORF">KUTeg_009470</name>
</gene>
<reference evidence="1 2" key="1">
    <citation type="submission" date="2022-12" db="EMBL/GenBank/DDBJ databases">
        <title>Chromosome-level genome of Tegillarca granosa.</title>
        <authorList>
            <person name="Kim J."/>
        </authorList>
    </citation>
    <scope>NUCLEOTIDE SEQUENCE [LARGE SCALE GENOMIC DNA]</scope>
    <source>
        <strain evidence="1">Teg-2019</strain>
        <tissue evidence="1">Adductor muscle</tissue>
    </source>
</reference>
<protein>
    <submittedName>
        <fullName evidence="1">Uncharacterized protein</fullName>
    </submittedName>
</protein>